<gene>
    <name evidence="2" type="ORF">PG986_008762</name>
</gene>
<dbReference type="GeneID" id="92078046"/>
<reference evidence="2 3" key="1">
    <citation type="submission" date="2023-01" db="EMBL/GenBank/DDBJ databases">
        <title>Analysis of 21 Apiospora genomes using comparative genomics revels a genus with tremendous synthesis potential of carbohydrate active enzymes and secondary metabolites.</title>
        <authorList>
            <person name="Sorensen T."/>
        </authorList>
    </citation>
    <scope>NUCLEOTIDE SEQUENCE [LARGE SCALE GENOMIC DNA]</scope>
    <source>
        <strain evidence="2 3">CBS 24483</strain>
    </source>
</reference>
<feature type="region of interest" description="Disordered" evidence="1">
    <location>
        <begin position="1"/>
        <end position="73"/>
    </location>
</feature>
<comment type="caution">
    <text evidence="2">The sequence shown here is derived from an EMBL/GenBank/DDBJ whole genome shotgun (WGS) entry which is preliminary data.</text>
</comment>
<keyword evidence="3" id="KW-1185">Reference proteome</keyword>
<feature type="compositionally biased region" description="Polar residues" evidence="1">
    <location>
        <begin position="1"/>
        <end position="14"/>
    </location>
</feature>
<accession>A0ABR1Q714</accession>
<evidence type="ECO:0000313" key="2">
    <source>
        <dbReference type="EMBL" id="KAK7947876.1"/>
    </source>
</evidence>
<proteinExistence type="predicted"/>
<evidence type="ECO:0000313" key="3">
    <source>
        <dbReference type="Proteomes" id="UP001391051"/>
    </source>
</evidence>
<evidence type="ECO:0000256" key="1">
    <source>
        <dbReference type="SAM" id="MobiDB-lite"/>
    </source>
</evidence>
<organism evidence="2 3">
    <name type="scientific">Apiospora aurea</name>
    <dbReference type="NCBI Taxonomy" id="335848"/>
    <lineage>
        <taxon>Eukaryota</taxon>
        <taxon>Fungi</taxon>
        <taxon>Dikarya</taxon>
        <taxon>Ascomycota</taxon>
        <taxon>Pezizomycotina</taxon>
        <taxon>Sordariomycetes</taxon>
        <taxon>Xylariomycetidae</taxon>
        <taxon>Amphisphaeriales</taxon>
        <taxon>Apiosporaceae</taxon>
        <taxon>Apiospora</taxon>
    </lineage>
</organism>
<dbReference type="Proteomes" id="UP001391051">
    <property type="component" value="Unassembled WGS sequence"/>
</dbReference>
<sequence>MSSTSNMASRISSDSYDDIAAMKDSPSPNPSSKSSSSSRISVAMKKAKAKLSSSSTTPEEKAQKKAAKSARHSQAFKDTLFAYEVLAMTK</sequence>
<dbReference type="EMBL" id="JAQQWE010000006">
    <property type="protein sequence ID" value="KAK7947876.1"/>
    <property type="molecule type" value="Genomic_DNA"/>
</dbReference>
<name>A0ABR1Q714_9PEZI</name>
<dbReference type="RefSeq" id="XP_066697382.1">
    <property type="nucleotide sequence ID" value="XM_066844984.1"/>
</dbReference>
<protein>
    <submittedName>
        <fullName evidence="2">Uncharacterized protein</fullName>
    </submittedName>
</protein>